<sequence>MSRSNTGSMMDVFGPYVTDAQFQLVLVALIAEDAYLAHRTIEHTLHREQRRLVLVDQVDLAELSEQVLDGAAQLLDLILALIDRIAPLQLEGKRASVLAQPGHPGQLAYEQQHPLDRAVDRVQIVERVDPLDGHGNGQQPVAAIRQRLAASFHRFCFIFSCSPGEPVPSFGFASVLLAVAGFSSVRFCRLLTGALAFGTGPVSRTFAKCSFSFSFTSTVPSAVRVGSDGSDGMIITGIDAMSMGGAGFGSMSTTGAGVLRFTGVFFGAWLMAVEEVEGKELVVMLVVVVVAVACSCCCLPRGDALLALAFILGCLDAMVTFSLAPTLAAPSSREDRSIPLGNMCGVCKVSPSTARRKGAVVRGISGKVGGDLSSVREETLLAPDSTARRNVSSNGFTFCRSSNSPTSSHLPINRVGVGVWSANSPPPAPFWGICRFRLRSCFFVCTLQYPSEG</sequence>
<organism evidence="2">
    <name type="scientific">Anopheles coluzzii</name>
    <name type="common">African malaria mosquito</name>
    <dbReference type="NCBI Taxonomy" id="1518534"/>
    <lineage>
        <taxon>Eukaryota</taxon>
        <taxon>Metazoa</taxon>
        <taxon>Ecdysozoa</taxon>
        <taxon>Arthropoda</taxon>
        <taxon>Hexapoda</taxon>
        <taxon>Insecta</taxon>
        <taxon>Pterygota</taxon>
        <taxon>Neoptera</taxon>
        <taxon>Endopterygota</taxon>
        <taxon>Diptera</taxon>
        <taxon>Nematocera</taxon>
        <taxon>Culicoidea</taxon>
        <taxon>Culicidae</taxon>
        <taxon>Anophelinae</taxon>
        <taxon>Anopheles</taxon>
    </lineage>
</organism>
<proteinExistence type="predicted"/>
<reference evidence="2" key="1">
    <citation type="submission" date="2022-08" db="UniProtKB">
        <authorList>
            <consortium name="EnsemblMetazoa"/>
        </authorList>
    </citation>
    <scope>IDENTIFICATION</scope>
</reference>
<dbReference type="AlphaFoldDB" id="A0A8W7PDF1"/>
<feature type="transmembrane region" description="Helical" evidence="1">
    <location>
        <begin position="248"/>
        <end position="269"/>
    </location>
</feature>
<accession>A0A8W7PDF1</accession>
<dbReference type="Proteomes" id="UP000075882">
    <property type="component" value="Unassembled WGS sequence"/>
</dbReference>
<protein>
    <submittedName>
        <fullName evidence="2">Uncharacterized protein</fullName>
    </submittedName>
</protein>
<feature type="transmembrane region" description="Helical" evidence="1">
    <location>
        <begin position="281"/>
        <end position="299"/>
    </location>
</feature>
<dbReference type="EnsemblMetazoa" id="ACOM030013-RA">
    <property type="protein sequence ID" value="ACOM030013-PA.1"/>
    <property type="gene ID" value="ACOM030013"/>
</dbReference>
<name>A0A8W7PDF1_ANOCL</name>
<keyword evidence="1" id="KW-1133">Transmembrane helix</keyword>
<evidence type="ECO:0000256" key="1">
    <source>
        <dbReference type="SAM" id="Phobius"/>
    </source>
</evidence>
<keyword evidence="1" id="KW-0472">Membrane</keyword>
<feature type="transmembrane region" description="Helical" evidence="1">
    <location>
        <begin position="306"/>
        <end position="328"/>
    </location>
</feature>
<keyword evidence="1" id="KW-0812">Transmembrane</keyword>
<evidence type="ECO:0000313" key="2">
    <source>
        <dbReference type="EnsemblMetazoa" id="ACOM030013-PA.1"/>
    </source>
</evidence>